<dbReference type="Gene3D" id="3.40.50.300">
    <property type="entry name" value="P-loop containing nucleotide triphosphate hydrolases"/>
    <property type="match status" value="1"/>
</dbReference>
<dbReference type="AlphaFoldDB" id="A0A455U664"/>
<gene>
    <name evidence="1" type="ORF">HSBAA_29280</name>
</gene>
<dbReference type="KEGG" id="hsr:HSBAA_29280"/>
<evidence type="ECO:0000313" key="1">
    <source>
        <dbReference type="EMBL" id="BBI61622.1"/>
    </source>
</evidence>
<evidence type="ECO:0008006" key="3">
    <source>
        <dbReference type="Google" id="ProtNLM"/>
    </source>
</evidence>
<organism evidence="1 2">
    <name type="scientific">Vreelandella sulfidaeris</name>
    <dbReference type="NCBI Taxonomy" id="115553"/>
    <lineage>
        <taxon>Bacteria</taxon>
        <taxon>Pseudomonadati</taxon>
        <taxon>Pseudomonadota</taxon>
        <taxon>Gammaproteobacteria</taxon>
        <taxon>Oceanospirillales</taxon>
        <taxon>Halomonadaceae</taxon>
        <taxon>Vreelandella</taxon>
    </lineage>
</organism>
<proteinExistence type="predicted"/>
<dbReference type="EMBL" id="AP019514">
    <property type="protein sequence ID" value="BBI61622.1"/>
    <property type="molecule type" value="Genomic_DNA"/>
</dbReference>
<accession>A0A455U664</accession>
<dbReference type="InterPro" id="IPR027417">
    <property type="entry name" value="P-loop_NTPase"/>
</dbReference>
<protein>
    <recommendedName>
        <fullName evidence="3">SF4 helicase domain-containing protein</fullName>
    </recommendedName>
</protein>
<dbReference type="Proteomes" id="UP000320231">
    <property type="component" value="Chromosome"/>
</dbReference>
<evidence type="ECO:0000313" key="2">
    <source>
        <dbReference type="Proteomes" id="UP000320231"/>
    </source>
</evidence>
<name>A0A455U664_9GAMM</name>
<sequence>MAPDFRTQDPIENSKSIYVGLRAIAMQYDVALLTATQTNREGARSSVATMTDVAEDFNKIRIADLVISINKTEEEKANQEARLYFAASRNQRSDITIRIKQDLERMQFLTKILDVT</sequence>
<reference evidence="1 2" key="1">
    <citation type="journal article" date="2019" name="Microbiol. Resour. Announc.">
        <title>Complete Genome Sequence of Halomonas sulfidaeris Strain Esulfide1 Isolated from a Metal Sulfide Rock at a Depth of 2,200 Meters, Obtained Using Nanopore Sequencing.</title>
        <authorList>
            <person name="Saito M."/>
            <person name="Nishigata A."/>
            <person name="Galipon J."/>
            <person name="Arakawa K."/>
        </authorList>
    </citation>
    <scope>NUCLEOTIDE SEQUENCE [LARGE SCALE GENOMIC DNA]</scope>
    <source>
        <strain evidence="1 2">ATCC BAA-803</strain>
    </source>
</reference>